<keyword evidence="5" id="KW-0255">Endonuclease</keyword>
<keyword evidence="5" id="KW-0378">Hydrolase</keyword>
<sequence>MMEEKLPKGWKISNLFDIAVVTTGRKDANFATEDGQYFFFTCAIEPLKSPSYSFEGEVLLLPGNGANVGQVLYFNGKFEAYQRTYIVGNIKINPRFLYYYFLAFWKKVGVSTQYGSATNYIKIGNFKDFEIINPPLPEQQRIVAKLDALFGHLDSLREKLDRIPALLKNFRQQVLTQAVTGELTKEWRKGKGLGEWEEKSTNDLFEFVTSGSRGWAEYYNPSGNQLFVRITNMNFGRIDLDLRPEKCQYLELPERQEGKRTLIKPRDILISITADVGMIALIEEDFGIEAYVNQHICLARPGIDINEKFLAYYLMSDEGFGQFQSKKRGATKAGLTLGDIRALNIKLPTAEEQAKIVEVINTYLNLADRIESQYASLKAKIDQLPQAVLAKAFRGELVSQEVKEYVVEEIEGLMAAEEQLNYRVKTKT</sequence>
<dbReference type="PANTHER" id="PTHR43140">
    <property type="entry name" value="TYPE-1 RESTRICTION ENZYME ECOKI SPECIFICITY PROTEIN"/>
    <property type="match status" value="1"/>
</dbReference>
<comment type="similarity">
    <text evidence="1">Belongs to the type-I restriction system S methylase family.</text>
</comment>
<dbReference type="RefSeq" id="WP_241290846.1">
    <property type="nucleotide sequence ID" value="NZ_JAKZGR010000001.1"/>
</dbReference>
<dbReference type="SUPFAM" id="SSF116734">
    <property type="entry name" value="DNA methylase specificity domain"/>
    <property type="match status" value="2"/>
</dbReference>
<dbReference type="Gene3D" id="3.90.220.20">
    <property type="entry name" value="DNA methylase specificity domains"/>
    <property type="match status" value="2"/>
</dbReference>
<keyword evidence="6" id="KW-1185">Reference proteome</keyword>
<dbReference type="Proteomes" id="UP001595766">
    <property type="component" value="Unassembled WGS sequence"/>
</dbReference>
<dbReference type="GO" id="GO:0016787">
    <property type="term" value="F:hydrolase activity"/>
    <property type="evidence" value="ECO:0007669"/>
    <property type="project" value="UniProtKB-KW"/>
</dbReference>
<evidence type="ECO:0000313" key="6">
    <source>
        <dbReference type="Proteomes" id="UP001595766"/>
    </source>
</evidence>
<accession>A0ABV8EK89</accession>
<dbReference type="Pfam" id="PF01420">
    <property type="entry name" value="Methylase_S"/>
    <property type="match status" value="2"/>
</dbReference>
<feature type="domain" description="Type I restriction modification DNA specificity" evidence="4">
    <location>
        <begin position="195"/>
        <end position="372"/>
    </location>
</feature>
<evidence type="ECO:0000256" key="2">
    <source>
        <dbReference type="ARBA" id="ARBA00022747"/>
    </source>
</evidence>
<dbReference type="PANTHER" id="PTHR43140:SF1">
    <property type="entry name" value="TYPE I RESTRICTION ENZYME ECOKI SPECIFICITY SUBUNIT"/>
    <property type="match status" value="1"/>
</dbReference>
<comment type="caution">
    <text evidence="5">The sequence shown here is derived from an EMBL/GenBank/DDBJ whole genome shotgun (WGS) entry which is preliminary data.</text>
</comment>
<organism evidence="5 6">
    <name type="scientific">Belliella kenyensis</name>
    <dbReference type="NCBI Taxonomy" id="1472724"/>
    <lineage>
        <taxon>Bacteria</taxon>
        <taxon>Pseudomonadati</taxon>
        <taxon>Bacteroidota</taxon>
        <taxon>Cytophagia</taxon>
        <taxon>Cytophagales</taxon>
        <taxon>Cyclobacteriaceae</taxon>
        <taxon>Belliella</taxon>
    </lineage>
</organism>
<protein>
    <submittedName>
        <fullName evidence="5">Restriction endonuclease subunit S</fullName>
        <ecNumber evidence="5">3.1.21.-</ecNumber>
    </submittedName>
</protein>
<dbReference type="EMBL" id="JBHSAV010000023">
    <property type="protein sequence ID" value="MFC3976236.1"/>
    <property type="molecule type" value="Genomic_DNA"/>
</dbReference>
<keyword evidence="2" id="KW-0680">Restriction system</keyword>
<evidence type="ECO:0000313" key="5">
    <source>
        <dbReference type="EMBL" id="MFC3976236.1"/>
    </source>
</evidence>
<dbReference type="InterPro" id="IPR000055">
    <property type="entry name" value="Restrct_endonuc_typeI_TRD"/>
</dbReference>
<evidence type="ECO:0000256" key="1">
    <source>
        <dbReference type="ARBA" id="ARBA00010923"/>
    </source>
</evidence>
<evidence type="ECO:0000259" key="4">
    <source>
        <dbReference type="Pfam" id="PF01420"/>
    </source>
</evidence>
<evidence type="ECO:0000256" key="3">
    <source>
        <dbReference type="ARBA" id="ARBA00023125"/>
    </source>
</evidence>
<dbReference type="EC" id="3.1.21.-" evidence="5"/>
<proteinExistence type="inferred from homology"/>
<keyword evidence="5" id="KW-0540">Nuclease</keyword>
<name>A0ABV8EK89_9BACT</name>
<feature type="domain" description="Type I restriction modification DNA specificity" evidence="4">
    <location>
        <begin position="7"/>
        <end position="163"/>
    </location>
</feature>
<dbReference type="InterPro" id="IPR044946">
    <property type="entry name" value="Restrct_endonuc_typeI_TRD_sf"/>
</dbReference>
<reference evidence="6" key="1">
    <citation type="journal article" date="2019" name="Int. J. Syst. Evol. Microbiol.">
        <title>The Global Catalogue of Microorganisms (GCM) 10K type strain sequencing project: providing services to taxonomists for standard genome sequencing and annotation.</title>
        <authorList>
            <consortium name="The Broad Institute Genomics Platform"/>
            <consortium name="The Broad Institute Genome Sequencing Center for Infectious Disease"/>
            <person name="Wu L."/>
            <person name="Ma J."/>
        </authorList>
    </citation>
    <scope>NUCLEOTIDE SEQUENCE [LARGE SCALE GENOMIC DNA]</scope>
    <source>
        <strain evidence="6">CECT 8551</strain>
    </source>
</reference>
<dbReference type="GO" id="GO:0004519">
    <property type="term" value="F:endonuclease activity"/>
    <property type="evidence" value="ECO:0007669"/>
    <property type="project" value="UniProtKB-KW"/>
</dbReference>
<keyword evidence="3" id="KW-0238">DNA-binding</keyword>
<gene>
    <name evidence="5" type="ORF">ACFOUP_07595</name>
</gene>
<dbReference type="InterPro" id="IPR051212">
    <property type="entry name" value="Type-I_RE_S_subunit"/>
</dbReference>